<name>A0A238UBV6_9FLAO</name>
<evidence type="ECO:0000256" key="1">
    <source>
        <dbReference type="SAM" id="Phobius"/>
    </source>
</evidence>
<keyword evidence="1" id="KW-0472">Membrane</keyword>
<sequence>MNKAIKDLDISLDLLEAFSLIYLIVSHHITISLILSKYLPKSFNFLLINL</sequence>
<evidence type="ECO:0000313" key="2">
    <source>
        <dbReference type="EMBL" id="SNR15900.1"/>
    </source>
</evidence>
<evidence type="ECO:0000313" key="3">
    <source>
        <dbReference type="Proteomes" id="UP000215214"/>
    </source>
</evidence>
<reference evidence="2 3" key="1">
    <citation type="submission" date="2017-07" db="EMBL/GenBank/DDBJ databases">
        <authorList>
            <person name="Sun Z.S."/>
            <person name="Albrecht U."/>
            <person name="Echele G."/>
            <person name="Lee C.C."/>
        </authorList>
    </citation>
    <scope>NUCLEOTIDE SEQUENCE [LARGE SCALE GENOMIC DNA]</scope>
    <source>
        <strain evidence="3">type strain: KCTC 22618</strain>
    </source>
</reference>
<keyword evidence="1" id="KW-1133">Transmembrane helix</keyword>
<keyword evidence="3" id="KW-1185">Reference proteome</keyword>
<protein>
    <submittedName>
        <fullName evidence="2">Uncharacterized protein</fullName>
    </submittedName>
</protein>
<accession>A0A238UBV6</accession>
<dbReference type="EMBL" id="LT899436">
    <property type="protein sequence ID" value="SNR15900.1"/>
    <property type="molecule type" value="Genomic_DNA"/>
</dbReference>
<dbReference type="KEGG" id="tje:TJEJU_2210"/>
<keyword evidence="1" id="KW-0812">Transmembrane</keyword>
<gene>
    <name evidence="2" type="ORF">TJEJU_2210</name>
</gene>
<dbReference type="AlphaFoldDB" id="A0A238UBV6"/>
<dbReference type="Proteomes" id="UP000215214">
    <property type="component" value="Chromosome TJEJU"/>
</dbReference>
<feature type="transmembrane region" description="Helical" evidence="1">
    <location>
        <begin position="20"/>
        <end position="39"/>
    </location>
</feature>
<organism evidence="2 3">
    <name type="scientific">Tenacibaculum jejuense</name>
    <dbReference type="NCBI Taxonomy" id="584609"/>
    <lineage>
        <taxon>Bacteria</taxon>
        <taxon>Pseudomonadati</taxon>
        <taxon>Bacteroidota</taxon>
        <taxon>Flavobacteriia</taxon>
        <taxon>Flavobacteriales</taxon>
        <taxon>Flavobacteriaceae</taxon>
        <taxon>Tenacibaculum</taxon>
    </lineage>
</organism>
<proteinExistence type="predicted"/>